<dbReference type="Proteomes" id="UP000780690">
    <property type="component" value="Unassembled WGS sequence"/>
</dbReference>
<comment type="caution">
    <text evidence="2">The sequence shown here is derived from an EMBL/GenBank/DDBJ whole genome shotgun (WGS) entry which is preliminary data.</text>
</comment>
<name>A0ABX0QXU5_9GAMM</name>
<keyword evidence="3" id="KW-1185">Reference proteome</keyword>
<dbReference type="EMBL" id="VWXD01000003">
    <property type="protein sequence ID" value="NIF00578.1"/>
    <property type="molecule type" value="Genomic_DNA"/>
</dbReference>
<feature type="region of interest" description="Disordered" evidence="1">
    <location>
        <begin position="84"/>
        <end position="105"/>
    </location>
</feature>
<reference evidence="2 3" key="1">
    <citation type="journal article" date="2019" name="bioRxiv">
        <title>Bacteria contribute to plant secondary compound degradation in a generalist herbivore system.</title>
        <authorList>
            <person name="Francoeur C.B."/>
            <person name="Khadempour L."/>
            <person name="Moreira-Soto R.D."/>
            <person name="Gotting K."/>
            <person name="Book A.J."/>
            <person name="Pinto-Tomas A.A."/>
            <person name="Keefover-Ring K."/>
            <person name="Currie C.R."/>
        </authorList>
    </citation>
    <scope>NUCLEOTIDE SEQUENCE [LARGE SCALE GENOMIC DNA]</scope>
    <source>
        <strain evidence="2 3">Acro-805</strain>
    </source>
</reference>
<evidence type="ECO:0000313" key="3">
    <source>
        <dbReference type="Proteomes" id="UP000780690"/>
    </source>
</evidence>
<feature type="compositionally biased region" description="Basic residues" evidence="1">
    <location>
        <begin position="87"/>
        <end position="105"/>
    </location>
</feature>
<gene>
    <name evidence="2" type="ORF">F3J38_10965</name>
</gene>
<organism evidence="2 3">
    <name type="scientific">Candidatus Pantoea formicae</name>
    <dbReference type="NCBI Taxonomy" id="2608355"/>
    <lineage>
        <taxon>Bacteria</taxon>
        <taxon>Pseudomonadati</taxon>
        <taxon>Pseudomonadota</taxon>
        <taxon>Gammaproteobacteria</taxon>
        <taxon>Enterobacterales</taxon>
        <taxon>Erwiniaceae</taxon>
        <taxon>Pantoea</taxon>
    </lineage>
</organism>
<proteinExistence type="predicted"/>
<sequence>MYKSIKYYVSQHTSRTVLLHKEGCQYLPRPDSRSFIGSCYTPAQALTVSLMQYSNIHYCPHCLSDVTHAKVAPVNPPPLIPLCGAKKPPKKPKEKQLKAVRHFPV</sequence>
<accession>A0ABX0QXU5</accession>
<protein>
    <submittedName>
        <fullName evidence="2">Uncharacterized protein</fullName>
    </submittedName>
</protein>
<evidence type="ECO:0000313" key="2">
    <source>
        <dbReference type="EMBL" id="NIF00578.1"/>
    </source>
</evidence>
<evidence type="ECO:0000256" key="1">
    <source>
        <dbReference type="SAM" id="MobiDB-lite"/>
    </source>
</evidence>
<dbReference type="RefSeq" id="WP_167138256.1">
    <property type="nucleotide sequence ID" value="NZ_VWXD01000003.1"/>
</dbReference>